<reference evidence="2 3" key="1">
    <citation type="submission" date="2019-09" db="EMBL/GenBank/DDBJ databases">
        <title>NBRP : Genome information of microbial organism related human and environment.</title>
        <authorList>
            <person name="Hattori M."/>
            <person name="Oshima K."/>
            <person name="Inaba H."/>
            <person name="Suda W."/>
            <person name="Sakamoto M."/>
            <person name="Iino T."/>
            <person name="Kitahara M."/>
            <person name="Oshida Y."/>
            <person name="Iida T."/>
            <person name="Kudo T."/>
            <person name="Itoh T."/>
            <person name="Ohkuma M."/>
        </authorList>
    </citation>
    <scope>NUCLEOTIDE SEQUENCE [LARGE SCALE GENOMIC DNA]</scope>
    <source>
        <strain evidence="2 3">Q-1</strain>
    </source>
</reference>
<dbReference type="PIRSF" id="PIRSF025560">
    <property type="entry name" value="UCP025560"/>
    <property type="match status" value="1"/>
</dbReference>
<dbReference type="AlphaFoldDB" id="A0A5A7NDE9"/>
<feature type="chain" id="PRO_5022790479" description="DUF1318 domain-containing protein" evidence="1">
    <location>
        <begin position="28"/>
        <end position="116"/>
    </location>
</feature>
<gene>
    <name evidence="2" type="ORF">JCM17846_27910</name>
</gene>
<dbReference type="InterPro" id="IPR008309">
    <property type="entry name" value="YdbL"/>
</dbReference>
<accession>A0A5A7NDE9</accession>
<evidence type="ECO:0000313" key="3">
    <source>
        <dbReference type="Proteomes" id="UP000324996"/>
    </source>
</evidence>
<sequence length="116" mass="12684">MMRMMKIVFSVLILLVMVPQFHTEAQAQAGLAEAKARGALGERPDGLVGIVEASASADITALAQRVNAQRMEEYRKIAEETSAPLQAVQARAGRQIIQALPSGQYFMDAAGRWRQK</sequence>
<dbReference type="EMBL" id="BKCN01000018">
    <property type="protein sequence ID" value="GER05109.1"/>
    <property type="molecule type" value="Genomic_DNA"/>
</dbReference>
<organism evidence="2 3">
    <name type="scientific">Iodidimonas nitroreducens</name>
    <dbReference type="NCBI Taxonomy" id="1236968"/>
    <lineage>
        <taxon>Bacteria</taxon>
        <taxon>Pseudomonadati</taxon>
        <taxon>Pseudomonadota</taxon>
        <taxon>Alphaproteobacteria</taxon>
        <taxon>Iodidimonadales</taxon>
        <taxon>Iodidimonadaceae</taxon>
        <taxon>Iodidimonas</taxon>
    </lineage>
</organism>
<name>A0A5A7NDE9_9PROT</name>
<proteinExistence type="predicted"/>
<feature type="signal peptide" evidence="1">
    <location>
        <begin position="1"/>
        <end position="27"/>
    </location>
</feature>
<keyword evidence="1" id="KW-0732">Signal</keyword>
<evidence type="ECO:0000313" key="2">
    <source>
        <dbReference type="EMBL" id="GER05109.1"/>
    </source>
</evidence>
<keyword evidence="3" id="KW-1185">Reference proteome</keyword>
<evidence type="ECO:0008006" key="4">
    <source>
        <dbReference type="Google" id="ProtNLM"/>
    </source>
</evidence>
<evidence type="ECO:0000256" key="1">
    <source>
        <dbReference type="SAM" id="SignalP"/>
    </source>
</evidence>
<dbReference type="Proteomes" id="UP000324996">
    <property type="component" value="Unassembled WGS sequence"/>
</dbReference>
<dbReference type="RefSeq" id="WP_042087442.1">
    <property type="nucleotide sequence ID" value="NZ_BKCN01000018.1"/>
</dbReference>
<comment type="caution">
    <text evidence="2">The sequence shown here is derived from an EMBL/GenBank/DDBJ whole genome shotgun (WGS) entry which is preliminary data.</text>
</comment>
<protein>
    <recommendedName>
        <fullName evidence="4">DUF1318 domain-containing protein</fullName>
    </recommendedName>
</protein>
<dbReference type="Pfam" id="PF07027">
    <property type="entry name" value="DUF1318"/>
    <property type="match status" value="1"/>
</dbReference>